<evidence type="ECO:0000256" key="1">
    <source>
        <dbReference type="SAM" id="Phobius"/>
    </source>
</evidence>
<keyword evidence="1" id="KW-0812">Transmembrane</keyword>
<dbReference type="AlphaFoldDB" id="K3ZBN5"/>
<dbReference type="InParanoid" id="K3ZBN5"/>
<reference evidence="2" key="2">
    <citation type="submission" date="2018-08" db="UniProtKB">
        <authorList>
            <consortium name="EnsemblPlants"/>
        </authorList>
    </citation>
    <scope>IDENTIFICATION</scope>
    <source>
        <strain evidence="2">Yugu1</strain>
    </source>
</reference>
<feature type="transmembrane region" description="Helical" evidence="1">
    <location>
        <begin position="12"/>
        <end position="30"/>
    </location>
</feature>
<evidence type="ECO:0000313" key="3">
    <source>
        <dbReference type="Proteomes" id="UP000004995"/>
    </source>
</evidence>
<dbReference type="Gramene" id="KQL17098">
    <property type="protein sequence ID" value="KQL17098"/>
    <property type="gene ID" value="SETIT_023956mg"/>
</dbReference>
<keyword evidence="3" id="KW-1185">Reference proteome</keyword>
<protein>
    <submittedName>
        <fullName evidence="2">Uncharacterized protein</fullName>
    </submittedName>
</protein>
<dbReference type="EnsemblPlants" id="KQL17098">
    <property type="protein sequence ID" value="KQL17098"/>
    <property type="gene ID" value="SETIT_023956mg"/>
</dbReference>
<sequence>MALISNALCCAFQFQTSSFSLLLLYIYSWFGGHRSIHRPQHFHFLRNIRGYQERRLCPPI</sequence>
<name>K3ZBN5_SETIT</name>
<proteinExistence type="predicted"/>
<reference evidence="3" key="1">
    <citation type="journal article" date="2012" name="Nat. Biotechnol.">
        <title>Reference genome sequence of the model plant Setaria.</title>
        <authorList>
            <person name="Bennetzen J.L."/>
            <person name="Schmutz J."/>
            <person name="Wang H."/>
            <person name="Percifield R."/>
            <person name="Hawkins J."/>
            <person name="Pontaroli A.C."/>
            <person name="Estep M."/>
            <person name="Feng L."/>
            <person name="Vaughn J.N."/>
            <person name="Grimwood J."/>
            <person name="Jenkins J."/>
            <person name="Barry K."/>
            <person name="Lindquist E."/>
            <person name="Hellsten U."/>
            <person name="Deshpande S."/>
            <person name="Wang X."/>
            <person name="Wu X."/>
            <person name="Mitros T."/>
            <person name="Triplett J."/>
            <person name="Yang X."/>
            <person name="Ye C.Y."/>
            <person name="Mauro-Herrera M."/>
            <person name="Wang L."/>
            <person name="Li P."/>
            <person name="Sharma M."/>
            <person name="Sharma R."/>
            <person name="Ronald P.C."/>
            <person name="Panaud O."/>
            <person name="Kellogg E.A."/>
            <person name="Brutnell T.P."/>
            <person name="Doust A.N."/>
            <person name="Tuskan G.A."/>
            <person name="Rokhsar D."/>
            <person name="Devos K.M."/>
        </authorList>
    </citation>
    <scope>NUCLEOTIDE SEQUENCE [LARGE SCALE GENOMIC DNA]</scope>
    <source>
        <strain evidence="3">cv. Yugu1</strain>
    </source>
</reference>
<keyword evidence="1" id="KW-1133">Transmembrane helix</keyword>
<evidence type="ECO:0000313" key="2">
    <source>
        <dbReference type="EnsemblPlants" id="KQL17098"/>
    </source>
</evidence>
<dbReference type="Proteomes" id="UP000004995">
    <property type="component" value="Unassembled WGS sequence"/>
</dbReference>
<dbReference type="EMBL" id="AGNK02002111">
    <property type="status" value="NOT_ANNOTATED_CDS"/>
    <property type="molecule type" value="Genomic_DNA"/>
</dbReference>
<dbReference type="HOGENOM" id="CLU_2946054_0_0_1"/>
<keyword evidence="1" id="KW-0472">Membrane</keyword>
<accession>K3ZBN5</accession>
<organism evidence="2 3">
    <name type="scientific">Setaria italica</name>
    <name type="common">Foxtail millet</name>
    <name type="synonym">Panicum italicum</name>
    <dbReference type="NCBI Taxonomy" id="4555"/>
    <lineage>
        <taxon>Eukaryota</taxon>
        <taxon>Viridiplantae</taxon>
        <taxon>Streptophyta</taxon>
        <taxon>Embryophyta</taxon>
        <taxon>Tracheophyta</taxon>
        <taxon>Spermatophyta</taxon>
        <taxon>Magnoliopsida</taxon>
        <taxon>Liliopsida</taxon>
        <taxon>Poales</taxon>
        <taxon>Poaceae</taxon>
        <taxon>PACMAD clade</taxon>
        <taxon>Panicoideae</taxon>
        <taxon>Panicodae</taxon>
        <taxon>Paniceae</taxon>
        <taxon>Cenchrinae</taxon>
        <taxon>Setaria</taxon>
    </lineage>
</organism>